<proteinExistence type="predicted"/>
<feature type="signal peptide" evidence="1">
    <location>
        <begin position="1"/>
        <end position="15"/>
    </location>
</feature>
<name>A0ABR1FGA3_AURAN</name>
<reference evidence="2 3" key="1">
    <citation type="submission" date="2024-03" db="EMBL/GenBank/DDBJ databases">
        <title>Aureococcus anophagefferens CCMP1851 and Kratosvirus quantuckense: Draft genome of a second virus-susceptible host strain in the model system.</title>
        <authorList>
            <person name="Chase E."/>
            <person name="Truchon A.R."/>
            <person name="Schepens W."/>
            <person name="Wilhelm S.W."/>
        </authorList>
    </citation>
    <scope>NUCLEOTIDE SEQUENCE [LARGE SCALE GENOMIC DNA]</scope>
    <source>
        <strain evidence="2 3">CCMP1851</strain>
    </source>
</reference>
<feature type="chain" id="PRO_5045594044" description="Sulfotransferase domain-containing protein" evidence="1">
    <location>
        <begin position="16"/>
        <end position="294"/>
    </location>
</feature>
<gene>
    <name evidence="2" type="ORF">SO694_00187018</name>
</gene>
<dbReference type="EMBL" id="JBBJCI010000440">
    <property type="protein sequence ID" value="KAK7230269.1"/>
    <property type="molecule type" value="Genomic_DNA"/>
</dbReference>
<evidence type="ECO:0000313" key="3">
    <source>
        <dbReference type="Proteomes" id="UP001363151"/>
    </source>
</evidence>
<dbReference type="Proteomes" id="UP001363151">
    <property type="component" value="Unassembled WGS sequence"/>
</dbReference>
<organism evidence="2 3">
    <name type="scientific">Aureococcus anophagefferens</name>
    <name type="common">Harmful bloom alga</name>
    <dbReference type="NCBI Taxonomy" id="44056"/>
    <lineage>
        <taxon>Eukaryota</taxon>
        <taxon>Sar</taxon>
        <taxon>Stramenopiles</taxon>
        <taxon>Ochrophyta</taxon>
        <taxon>Pelagophyceae</taxon>
        <taxon>Pelagomonadales</taxon>
        <taxon>Pelagomonadaceae</taxon>
        <taxon>Aureococcus</taxon>
    </lineage>
</organism>
<protein>
    <recommendedName>
        <fullName evidence="4">Sulfotransferase domain-containing protein</fullName>
    </recommendedName>
</protein>
<accession>A0ABR1FGA3</accession>
<sequence>MAKFVHALLAALARARIPGCTPQLPLPTVIHIPKTGGTQAAGGVLKYDANHGHDVAFPLPLLLGGRTCNWHHIPPRYFNASGGAATNPYHGRRTVCFVREPISRWISQWGYKSQVSRQHPSSAHALNAYTRQWLGDLVIERRRDGDFSAALARRAAASFAPSAYAGPERPQKSVMDFGLRNLDPGTLAWDPQYDCHLIPQSTYVWDAEGRRTCDEILRTSNITNELRRFKALACKEPPAPHGRRLRSPLDPVTSSHQLTADDLRLDPELVDALRVLYAEDYAKLGAYFDAPPPA</sequence>
<evidence type="ECO:0008006" key="4">
    <source>
        <dbReference type="Google" id="ProtNLM"/>
    </source>
</evidence>
<comment type="caution">
    <text evidence="2">The sequence shown here is derived from an EMBL/GenBank/DDBJ whole genome shotgun (WGS) entry which is preliminary data.</text>
</comment>
<keyword evidence="3" id="KW-1185">Reference proteome</keyword>
<evidence type="ECO:0000256" key="1">
    <source>
        <dbReference type="SAM" id="SignalP"/>
    </source>
</evidence>
<keyword evidence="1" id="KW-0732">Signal</keyword>
<evidence type="ECO:0000313" key="2">
    <source>
        <dbReference type="EMBL" id="KAK7230269.1"/>
    </source>
</evidence>